<evidence type="ECO:0000313" key="1">
    <source>
        <dbReference type="EMBL" id="EDP17763.1"/>
    </source>
</evidence>
<name>A8RMS0_ENTBW</name>
<organism evidence="1 2">
    <name type="scientific">Enterocloster bolteae (strain ATCC BAA-613 / DSM 15670 / CCUG 46953 / JCM 12243 / WAL 16351)</name>
    <name type="common">Clostridium bolteae</name>
    <dbReference type="NCBI Taxonomy" id="411902"/>
    <lineage>
        <taxon>Bacteria</taxon>
        <taxon>Bacillati</taxon>
        <taxon>Bacillota</taxon>
        <taxon>Clostridia</taxon>
        <taxon>Lachnospirales</taxon>
        <taxon>Lachnospiraceae</taxon>
        <taxon>Enterocloster</taxon>
    </lineage>
</organism>
<dbReference type="EMBL" id="ABCC02000021">
    <property type="protein sequence ID" value="EDP17763.1"/>
    <property type="molecule type" value="Genomic_DNA"/>
</dbReference>
<comment type="caution">
    <text evidence="1">The sequence shown here is derived from an EMBL/GenBank/DDBJ whole genome shotgun (WGS) entry which is preliminary data.</text>
</comment>
<reference evidence="1 2" key="1">
    <citation type="submission" date="2007-08" db="EMBL/GenBank/DDBJ databases">
        <authorList>
            <person name="Fulton L."/>
            <person name="Clifton S."/>
            <person name="Fulton B."/>
            <person name="Xu J."/>
            <person name="Minx P."/>
            <person name="Pepin K.H."/>
            <person name="Johnson M."/>
            <person name="Thiruvilangam P."/>
            <person name="Bhonagiri V."/>
            <person name="Nash W.E."/>
            <person name="Mardis E.R."/>
            <person name="Wilson R.K."/>
        </authorList>
    </citation>
    <scope>NUCLEOTIDE SEQUENCE [LARGE SCALE GENOMIC DNA]</scope>
    <source>
        <strain evidence="2">ATCC BAA-613 / DSM 15670 / CCUG 46953 / JCM 12243 / WAL 16351</strain>
    </source>
</reference>
<proteinExistence type="predicted"/>
<evidence type="ECO:0000313" key="2">
    <source>
        <dbReference type="Proteomes" id="UP000005396"/>
    </source>
</evidence>
<gene>
    <name evidence="1" type="ORF">CLOBOL_02004</name>
</gene>
<reference evidence="1 2" key="2">
    <citation type="submission" date="2007-09" db="EMBL/GenBank/DDBJ databases">
        <title>Draft genome sequence of Clostridium bolteae (ATCC BAA-613).</title>
        <authorList>
            <person name="Sudarsanam P."/>
            <person name="Ley R."/>
            <person name="Guruge J."/>
            <person name="Turnbaugh P.J."/>
            <person name="Mahowald M."/>
            <person name="Liep D."/>
            <person name="Gordon J."/>
        </authorList>
    </citation>
    <scope>NUCLEOTIDE SEQUENCE [LARGE SCALE GENOMIC DNA]</scope>
    <source>
        <strain evidence="2">ATCC BAA-613 / DSM 15670 / CCUG 46953 / JCM 12243 / WAL 16351</strain>
    </source>
</reference>
<dbReference type="Proteomes" id="UP000005396">
    <property type="component" value="Unassembled WGS sequence"/>
</dbReference>
<protein>
    <submittedName>
        <fullName evidence="1">Uncharacterized protein</fullName>
    </submittedName>
</protein>
<accession>A8RMS0</accession>
<sequence>MQIHQKPPDSKKYRERKNRKPFSFLFHEPVQKMGVEPTRYYYHTDLNRARLPIPPLLRYAALASNVGYYKG</sequence>
<dbReference type="PaxDb" id="411902-CLOBOL_02004"/>
<dbReference type="HOGENOM" id="CLU_2732841_0_0_9"/>
<dbReference type="AlphaFoldDB" id="A8RMS0"/>